<accession>A0A928Z7B6</accession>
<sequence length="658" mass="74969">MQFHMHRLETAWQLVKRGSPSAGIDGITPELFAGVAQTQLQWLQRQLRQETYQASPARGFQLAKSSGGFRTIGIATVHDRIVQRYLLQGMYPKLERRYSQVCHAYRLGYSIYTAVAQVMANYRHQPAWVVKADIHKFFDSLVWALLMGQLEQSGLNPIVMQLVEQQLRAGMRLHGQWVPSHQGVIQGSILSGALANLYLSEFDRTCLDYGIDLVRYGDDCLAVCGSWMQANRALNVMTHLLEELYLTVHPEKTRIIAPDQAFTFLGHQFEAGEVTPPQRQSRASPKATKKTARATGGRPKVCSIVRSPRAAMPSSSSDTYWSEPMTTLYVTDQGAYVRVRDKQFQVFYQKELKINVPVNRVSHVVLFGCCNLSHGAVSLALQRRIPIMYLSSKGRYFGRLDTEGHAQVDYLTQQVQRSLDETFAIRQARSMIVAKLHNSRILLRRLQRKRPSEKAAAVIEALPEVIQQVQQADSIETMLGYEGHGANLYFQAYATLLRGKFEFEKRTRRPPTDPVNSLMSLGYTLLSQNLHSMVEVAGLHTHFGNLHAPQKNRPSLVCDLVEGFRAVVVDGFVAYLVNSNIFTEEDFTPPDARGGVYLQPDALKKFLKHWEEKLQQTITHPHTGYKVTYRRCFELQVWEYISVLMGERETYRPMKWEK</sequence>
<dbReference type="SUPFAM" id="SSF56672">
    <property type="entry name" value="DNA/RNA polymerases"/>
    <property type="match status" value="1"/>
</dbReference>
<dbReference type="PANTHER" id="PTHR34353">
    <property type="entry name" value="CRISPR-ASSOCIATED ENDONUCLEASE CAS1 1"/>
    <property type="match status" value="1"/>
</dbReference>
<evidence type="ECO:0000259" key="12">
    <source>
        <dbReference type="PROSITE" id="PS50878"/>
    </source>
</evidence>
<dbReference type="Gene3D" id="1.20.120.920">
    <property type="entry name" value="CRISPR-associated endonuclease Cas1, C-terminal domain"/>
    <property type="match status" value="1"/>
</dbReference>
<comment type="similarity">
    <text evidence="10">Belongs to the CRISPR-associated endonuclease Cas1 family.</text>
</comment>
<dbReference type="GO" id="GO:0043571">
    <property type="term" value="P:maintenance of CRISPR repeat elements"/>
    <property type="evidence" value="ECO:0007669"/>
    <property type="project" value="UniProtKB-UniRule"/>
</dbReference>
<dbReference type="EC" id="3.1.-.-" evidence="10"/>
<keyword evidence="14" id="KW-1185">Reference proteome</keyword>
<evidence type="ECO:0000256" key="9">
    <source>
        <dbReference type="ARBA" id="ARBA00038592"/>
    </source>
</evidence>
<feature type="binding site" evidence="10">
    <location>
        <position position="562"/>
    </location>
    <ligand>
        <name>Mn(2+)</name>
        <dbReference type="ChEBI" id="CHEBI:29035"/>
    </ligand>
</feature>
<dbReference type="PROSITE" id="PS50878">
    <property type="entry name" value="RT_POL"/>
    <property type="match status" value="1"/>
</dbReference>
<evidence type="ECO:0000256" key="1">
    <source>
        <dbReference type="ARBA" id="ARBA00022722"/>
    </source>
</evidence>
<dbReference type="GO" id="GO:0051607">
    <property type="term" value="P:defense response to virus"/>
    <property type="evidence" value="ECO:0007669"/>
    <property type="project" value="UniProtKB-UniRule"/>
</dbReference>
<comment type="caution">
    <text evidence="13">The sequence shown here is derived from an EMBL/GenBank/DDBJ whole genome shotgun (WGS) entry which is preliminary data.</text>
</comment>
<dbReference type="AlphaFoldDB" id="A0A928Z7B6"/>
<name>A0A928Z7B6_9CYAN</name>
<comment type="function">
    <text evidence="10">CRISPR (clustered regularly interspaced short palindromic repeat), is an adaptive immune system that provides protection against mobile genetic elements (viruses, transposable elements and conjugative plasmids). CRISPR clusters contain spacers, sequences complementary to antecedent mobile elements, and target invading nucleic acids. CRISPR clusters are transcribed and processed into CRISPR RNA (crRNA). Acts as a dsDNA endonuclease. Involved in the integration of spacer DNA into the CRISPR cassette.</text>
</comment>
<proteinExistence type="inferred from homology"/>
<dbReference type="Proteomes" id="UP000625316">
    <property type="component" value="Unassembled WGS sequence"/>
</dbReference>
<dbReference type="GO" id="GO:0004519">
    <property type="term" value="F:endonuclease activity"/>
    <property type="evidence" value="ECO:0007669"/>
    <property type="project" value="UniProtKB-UniRule"/>
</dbReference>
<evidence type="ECO:0000313" key="13">
    <source>
        <dbReference type="EMBL" id="MBE9033035.1"/>
    </source>
</evidence>
<evidence type="ECO:0000256" key="4">
    <source>
        <dbReference type="ARBA" id="ARBA00022801"/>
    </source>
</evidence>
<evidence type="ECO:0000256" key="8">
    <source>
        <dbReference type="ARBA" id="ARBA00023211"/>
    </source>
</evidence>
<dbReference type="GO" id="GO:0003677">
    <property type="term" value="F:DNA binding"/>
    <property type="evidence" value="ECO:0007669"/>
    <property type="project" value="UniProtKB-KW"/>
</dbReference>
<evidence type="ECO:0000256" key="5">
    <source>
        <dbReference type="ARBA" id="ARBA00022842"/>
    </source>
</evidence>
<gene>
    <name evidence="10 13" type="primary">cas1</name>
    <name evidence="13" type="ORF">IQ266_25185</name>
</gene>
<evidence type="ECO:0000256" key="7">
    <source>
        <dbReference type="ARBA" id="ARBA00023125"/>
    </source>
</evidence>
<dbReference type="RefSeq" id="WP_264327849.1">
    <property type="nucleotide sequence ID" value="NZ_JADEXQ010000144.1"/>
</dbReference>
<dbReference type="InterPro" id="IPR000477">
    <property type="entry name" value="RT_dom"/>
</dbReference>
<feature type="domain" description="Reverse transcriptase" evidence="12">
    <location>
        <begin position="43"/>
        <end position="269"/>
    </location>
</feature>
<dbReference type="CDD" id="cd01651">
    <property type="entry name" value="RT_G2_intron"/>
    <property type="match status" value="1"/>
</dbReference>
<feature type="binding site" evidence="10">
    <location>
        <position position="547"/>
    </location>
    <ligand>
        <name>Mn(2+)</name>
        <dbReference type="ChEBI" id="CHEBI:29035"/>
    </ligand>
</feature>
<dbReference type="GO" id="GO:0046872">
    <property type="term" value="F:metal ion binding"/>
    <property type="evidence" value="ECO:0007669"/>
    <property type="project" value="UniProtKB-UniRule"/>
</dbReference>
<dbReference type="EMBL" id="JADEXQ010000144">
    <property type="protein sequence ID" value="MBE9033035.1"/>
    <property type="molecule type" value="Genomic_DNA"/>
</dbReference>
<dbReference type="InterPro" id="IPR043502">
    <property type="entry name" value="DNA/RNA_pol_sf"/>
</dbReference>
<evidence type="ECO:0000256" key="11">
    <source>
        <dbReference type="SAM" id="MobiDB-lite"/>
    </source>
</evidence>
<keyword evidence="6 10" id="KW-0051">Antiviral defense</keyword>
<keyword evidence="2 10" id="KW-0479">Metal-binding</keyword>
<evidence type="ECO:0000256" key="6">
    <source>
        <dbReference type="ARBA" id="ARBA00023118"/>
    </source>
</evidence>
<evidence type="ECO:0000313" key="14">
    <source>
        <dbReference type="Proteomes" id="UP000625316"/>
    </source>
</evidence>
<keyword evidence="3 10" id="KW-0255">Endonuclease</keyword>
<dbReference type="InterPro" id="IPR050646">
    <property type="entry name" value="Cas1"/>
</dbReference>
<dbReference type="Gene3D" id="3.100.10.20">
    <property type="entry name" value="CRISPR-associated endonuclease Cas1, N-terminal domain"/>
    <property type="match status" value="1"/>
</dbReference>
<keyword evidence="7 10" id="KW-0238">DNA-binding</keyword>
<feature type="region of interest" description="Disordered" evidence="11">
    <location>
        <begin position="274"/>
        <end position="296"/>
    </location>
</feature>
<keyword evidence="4 10" id="KW-0378">Hydrolase</keyword>
<dbReference type="NCBIfam" id="TIGR00287">
    <property type="entry name" value="cas1"/>
    <property type="match status" value="1"/>
</dbReference>
<dbReference type="Pfam" id="PF00078">
    <property type="entry name" value="RVT_1"/>
    <property type="match status" value="1"/>
</dbReference>
<dbReference type="HAMAP" id="MF_01470">
    <property type="entry name" value="Cas1"/>
    <property type="match status" value="1"/>
</dbReference>
<dbReference type="PANTHER" id="PTHR34353:SF2">
    <property type="entry name" value="CRISPR-ASSOCIATED ENDONUCLEASE CAS1 1"/>
    <property type="match status" value="1"/>
</dbReference>
<dbReference type="CDD" id="cd09634">
    <property type="entry name" value="Cas1_I-II-III"/>
    <property type="match status" value="1"/>
</dbReference>
<evidence type="ECO:0000256" key="10">
    <source>
        <dbReference type="HAMAP-Rule" id="MF_01470"/>
    </source>
</evidence>
<keyword evidence="8 10" id="KW-0464">Manganese</keyword>
<dbReference type="InterPro" id="IPR042211">
    <property type="entry name" value="CRISPR-assoc_Cas1_N"/>
</dbReference>
<comment type="cofactor">
    <cofactor evidence="10">
        <name>Mg(2+)</name>
        <dbReference type="ChEBI" id="CHEBI:18420"/>
    </cofactor>
    <cofactor evidence="10">
        <name>Mn(2+)</name>
        <dbReference type="ChEBI" id="CHEBI:29035"/>
    </cofactor>
</comment>
<keyword evidence="1 10" id="KW-0540">Nuclease</keyword>
<protein>
    <recommendedName>
        <fullName evidence="10">CRISPR-associated endonuclease Cas1</fullName>
        <ecNumber evidence="10">3.1.-.-</ecNumber>
    </recommendedName>
</protein>
<dbReference type="Pfam" id="PF01867">
    <property type="entry name" value="Cas_Cas1"/>
    <property type="match status" value="1"/>
</dbReference>
<dbReference type="InterPro" id="IPR042206">
    <property type="entry name" value="CRISPR-assoc_Cas1_C"/>
</dbReference>
<dbReference type="GO" id="GO:0016787">
    <property type="term" value="F:hydrolase activity"/>
    <property type="evidence" value="ECO:0007669"/>
    <property type="project" value="UniProtKB-KW"/>
</dbReference>
<organism evidence="13 14">
    <name type="scientific">Romeriopsis navalis LEGE 11480</name>
    <dbReference type="NCBI Taxonomy" id="2777977"/>
    <lineage>
        <taxon>Bacteria</taxon>
        <taxon>Bacillati</taxon>
        <taxon>Cyanobacteriota</taxon>
        <taxon>Cyanophyceae</taxon>
        <taxon>Leptolyngbyales</taxon>
        <taxon>Leptolyngbyaceae</taxon>
        <taxon>Romeriopsis</taxon>
        <taxon>Romeriopsis navalis</taxon>
    </lineage>
</organism>
<dbReference type="InterPro" id="IPR002729">
    <property type="entry name" value="CRISPR-assoc_Cas1"/>
</dbReference>
<keyword evidence="5 10" id="KW-0460">Magnesium</keyword>
<reference evidence="13" key="1">
    <citation type="submission" date="2020-10" db="EMBL/GenBank/DDBJ databases">
        <authorList>
            <person name="Castelo-Branco R."/>
            <person name="Eusebio N."/>
            <person name="Adriana R."/>
            <person name="Vieira A."/>
            <person name="Brugerolle De Fraissinette N."/>
            <person name="Rezende De Castro R."/>
            <person name="Schneider M.P."/>
            <person name="Vasconcelos V."/>
            <person name="Leao P.N."/>
        </authorList>
    </citation>
    <scope>NUCLEOTIDE SEQUENCE</scope>
    <source>
        <strain evidence="13">LEGE 11480</strain>
    </source>
</reference>
<evidence type="ECO:0000256" key="2">
    <source>
        <dbReference type="ARBA" id="ARBA00022723"/>
    </source>
</evidence>
<comment type="subunit">
    <text evidence="9 10">Homodimer, forms a heterotetramer with a Cas2 homodimer.</text>
</comment>
<evidence type="ECO:0000256" key="3">
    <source>
        <dbReference type="ARBA" id="ARBA00022759"/>
    </source>
</evidence>
<feature type="binding site" evidence="10">
    <location>
        <position position="482"/>
    </location>
    <ligand>
        <name>Mn(2+)</name>
        <dbReference type="ChEBI" id="CHEBI:29035"/>
    </ligand>
</feature>